<dbReference type="SUPFAM" id="SSF56672">
    <property type="entry name" value="DNA/RNA polymerases"/>
    <property type="match status" value="1"/>
</dbReference>
<proteinExistence type="predicted"/>
<dbReference type="Proteomes" id="UP000678393">
    <property type="component" value="Unassembled WGS sequence"/>
</dbReference>
<dbReference type="EMBL" id="CAJHNH020006401">
    <property type="protein sequence ID" value="CAG5133668.1"/>
    <property type="molecule type" value="Genomic_DNA"/>
</dbReference>
<gene>
    <name evidence="2" type="ORF">CUNI_LOCUS19226</name>
</gene>
<sequence length="342" mass="39205">MERVLATRLQWFLETNHKLDSAQTGYRQHRSTDDQVAYLTQDIENGFQEKKKTLTVFFDMSKAFDKVWKDGLMLKLLHSGIRGRMYYWIQDFLSHRRASVKLDEAHSPRFKLRAGVPQGSVLSPVLFLIYINDLPQTLPRHVSHSLHADDLAVWYTSEFIGPAISKLQESVNSVINWANKWGLEVNRNKTVATLFSLSTKEEKFTLKFNNDAVPRSNTPTFLGVKLDSRLTWKHHILETNKKAMRKQGVMKKLAGTTWGADSCILKQVYTGTVRPTLEYASSSWITAAHSNKQILDKTQNRSLRTILGAIKSTPIVEMEKAANIIPLEERRRTKAILHAEKK</sequence>
<dbReference type="CDD" id="cd01650">
    <property type="entry name" value="RT_nLTR_like"/>
    <property type="match status" value="1"/>
</dbReference>
<evidence type="ECO:0000259" key="1">
    <source>
        <dbReference type="PROSITE" id="PS50878"/>
    </source>
</evidence>
<dbReference type="AlphaFoldDB" id="A0A8S3ZZP4"/>
<dbReference type="PROSITE" id="PS50878">
    <property type="entry name" value="RT_POL"/>
    <property type="match status" value="1"/>
</dbReference>
<dbReference type="PANTHER" id="PTHR33481:SF1">
    <property type="entry name" value="ENDONUCLEASE_EXONUCLEASE_PHOSPHATASE DOMAIN-CONTAINING PROTEIN-RELATED"/>
    <property type="match status" value="1"/>
</dbReference>
<comment type="caution">
    <text evidence="2">The sequence shown here is derived from an EMBL/GenBank/DDBJ whole genome shotgun (WGS) entry which is preliminary data.</text>
</comment>
<protein>
    <recommendedName>
        <fullName evidence="1">Reverse transcriptase domain-containing protein</fullName>
    </recommendedName>
</protein>
<dbReference type="PANTHER" id="PTHR33481">
    <property type="entry name" value="REVERSE TRANSCRIPTASE"/>
    <property type="match status" value="1"/>
</dbReference>
<reference evidence="2" key="1">
    <citation type="submission" date="2021-04" db="EMBL/GenBank/DDBJ databases">
        <authorList>
            <consortium name="Molecular Ecology Group"/>
        </authorList>
    </citation>
    <scope>NUCLEOTIDE SEQUENCE</scope>
</reference>
<keyword evidence="3" id="KW-1185">Reference proteome</keyword>
<evidence type="ECO:0000313" key="2">
    <source>
        <dbReference type="EMBL" id="CAG5133668.1"/>
    </source>
</evidence>
<feature type="domain" description="Reverse transcriptase" evidence="1">
    <location>
        <begin position="1"/>
        <end position="226"/>
    </location>
</feature>
<organism evidence="2 3">
    <name type="scientific">Candidula unifasciata</name>
    <dbReference type="NCBI Taxonomy" id="100452"/>
    <lineage>
        <taxon>Eukaryota</taxon>
        <taxon>Metazoa</taxon>
        <taxon>Spiralia</taxon>
        <taxon>Lophotrochozoa</taxon>
        <taxon>Mollusca</taxon>
        <taxon>Gastropoda</taxon>
        <taxon>Heterobranchia</taxon>
        <taxon>Euthyneura</taxon>
        <taxon>Panpulmonata</taxon>
        <taxon>Eupulmonata</taxon>
        <taxon>Stylommatophora</taxon>
        <taxon>Helicina</taxon>
        <taxon>Helicoidea</taxon>
        <taxon>Geomitridae</taxon>
        <taxon>Candidula</taxon>
    </lineage>
</organism>
<accession>A0A8S3ZZP4</accession>
<evidence type="ECO:0000313" key="3">
    <source>
        <dbReference type="Proteomes" id="UP000678393"/>
    </source>
</evidence>
<dbReference type="InterPro" id="IPR043502">
    <property type="entry name" value="DNA/RNA_pol_sf"/>
</dbReference>
<name>A0A8S3ZZP4_9EUPU</name>
<dbReference type="OrthoDB" id="6147158at2759"/>
<dbReference type="Pfam" id="PF00078">
    <property type="entry name" value="RVT_1"/>
    <property type="match status" value="1"/>
</dbReference>
<dbReference type="InterPro" id="IPR000477">
    <property type="entry name" value="RT_dom"/>
</dbReference>